<feature type="region of interest" description="Disordered" evidence="1">
    <location>
        <begin position="1"/>
        <end position="97"/>
    </location>
</feature>
<dbReference type="AlphaFoldDB" id="A0A0E0LN22"/>
<proteinExistence type="predicted"/>
<dbReference type="HOGENOM" id="CLU_2053501_0_0_1"/>
<organism evidence="2">
    <name type="scientific">Oryza punctata</name>
    <name type="common">Red rice</name>
    <dbReference type="NCBI Taxonomy" id="4537"/>
    <lineage>
        <taxon>Eukaryota</taxon>
        <taxon>Viridiplantae</taxon>
        <taxon>Streptophyta</taxon>
        <taxon>Embryophyta</taxon>
        <taxon>Tracheophyta</taxon>
        <taxon>Spermatophyta</taxon>
        <taxon>Magnoliopsida</taxon>
        <taxon>Liliopsida</taxon>
        <taxon>Poales</taxon>
        <taxon>Poaceae</taxon>
        <taxon>BOP clade</taxon>
        <taxon>Oryzoideae</taxon>
        <taxon>Oryzeae</taxon>
        <taxon>Oryzinae</taxon>
        <taxon>Oryza</taxon>
    </lineage>
</organism>
<keyword evidence="3" id="KW-1185">Reference proteome</keyword>
<feature type="compositionally biased region" description="Basic and acidic residues" evidence="1">
    <location>
        <begin position="23"/>
        <end position="36"/>
    </location>
</feature>
<evidence type="ECO:0000256" key="1">
    <source>
        <dbReference type="SAM" id="MobiDB-lite"/>
    </source>
</evidence>
<evidence type="ECO:0008006" key="4">
    <source>
        <dbReference type="Google" id="ProtNLM"/>
    </source>
</evidence>
<protein>
    <recommendedName>
        <fullName evidence="4">DUF834 domain-containing protein</fullName>
    </recommendedName>
</protein>
<accession>A0A0E0LN22</accession>
<evidence type="ECO:0000313" key="2">
    <source>
        <dbReference type="EnsemblPlants" id="OPUNC07G20020.1"/>
    </source>
</evidence>
<dbReference type="Gramene" id="OPUNC07G20020.1">
    <property type="protein sequence ID" value="OPUNC07G20020.1"/>
    <property type="gene ID" value="OPUNC07G20020"/>
</dbReference>
<dbReference type="EnsemblPlants" id="OPUNC07G20020.1">
    <property type="protein sequence ID" value="OPUNC07G20020.1"/>
    <property type="gene ID" value="OPUNC07G20020"/>
</dbReference>
<reference evidence="2" key="1">
    <citation type="submission" date="2015-04" db="UniProtKB">
        <authorList>
            <consortium name="EnsemblPlants"/>
        </authorList>
    </citation>
    <scope>IDENTIFICATION</scope>
</reference>
<name>A0A0E0LN22_ORYPU</name>
<sequence>MAAEAARSEAGAATAAGQRRWRQRQDGVEAGSRDRAGPAVRGVTRSGNLLAGSGAPQSGPVLSGVGGRIPSIEAAADQQVDDSVQPGVEAGRKKRPAVVWAQRWRRDPHERRRSTCDGWR</sequence>
<feature type="compositionally biased region" description="Low complexity" evidence="1">
    <location>
        <begin position="1"/>
        <end position="18"/>
    </location>
</feature>
<dbReference type="Proteomes" id="UP000026962">
    <property type="component" value="Chromosome 7"/>
</dbReference>
<reference evidence="2" key="2">
    <citation type="submission" date="2018-05" db="EMBL/GenBank/DDBJ databases">
        <title>OpunRS2 (Oryza punctata Reference Sequence Version 2).</title>
        <authorList>
            <person name="Zhang J."/>
            <person name="Kudrna D."/>
            <person name="Lee S."/>
            <person name="Talag J."/>
            <person name="Welchert J."/>
            <person name="Wing R.A."/>
        </authorList>
    </citation>
    <scope>NUCLEOTIDE SEQUENCE [LARGE SCALE GENOMIC DNA]</scope>
</reference>
<evidence type="ECO:0000313" key="3">
    <source>
        <dbReference type="Proteomes" id="UP000026962"/>
    </source>
</evidence>